<protein>
    <submittedName>
        <fullName evidence="1">Uncharacterized protein</fullName>
    </submittedName>
</protein>
<gene>
    <name evidence="1" type="ORF">GGP41_008132</name>
</gene>
<accession>A0A8H5ZLC2</accession>
<dbReference type="Proteomes" id="UP000624244">
    <property type="component" value="Unassembled WGS sequence"/>
</dbReference>
<reference evidence="1" key="1">
    <citation type="submission" date="2019-11" db="EMBL/GenBank/DDBJ databases">
        <title>Bipolaris sorokiniana Genome sequencing.</title>
        <authorList>
            <person name="Wang H."/>
        </authorList>
    </citation>
    <scope>NUCLEOTIDE SEQUENCE</scope>
</reference>
<evidence type="ECO:0000313" key="2">
    <source>
        <dbReference type="Proteomes" id="UP000624244"/>
    </source>
</evidence>
<dbReference type="EMBL" id="WNKQ01000003">
    <property type="protein sequence ID" value="KAF5852758.1"/>
    <property type="molecule type" value="Genomic_DNA"/>
</dbReference>
<dbReference type="AlphaFoldDB" id="A0A8H5ZLC2"/>
<name>A0A8H5ZLC2_COCSA</name>
<sequence>MAVQIGRRPDVWPPQSVARTVPVRVEGLSMLVSDSERYLANKMGIQYATLESASSTSLYEAQDAHFTVVLGDITRFTDLPLGSQYSLRCCLPFAPIACMPQGQEEAKRRHTTTGRADVPHVRLSPFQKGATRALRASDQNLTCVNKQEVASLVIFELQFCDMCGLAGCTPYRHVTEATTSINDHIGTPLPLFPLTAAQISFLEPQAPLFPIPVSKAKKRYLFVSSKYSSPPRNYPANH</sequence>
<organism evidence="1 2">
    <name type="scientific">Cochliobolus sativus</name>
    <name type="common">Common root rot and spot blotch fungus</name>
    <name type="synonym">Bipolaris sorokiniana</name>
    <dbReference type="NCBI Taxonomy" id="45130"/>
    <lineage>
        <taxon>Eukaryota</taxon>
        <taxon>Fungi</taxon>
        <taxon>Dikarya</taxon>
        <taxon>Ascomycota</taxon>
        <taxon>Pezizomycotina</taxon>
        <taxon>Dothideomycetes</taxon>
        <taxon>Pleosporomycetidae</taxon>
        <taxon>Pleosporales</taxon>
        <taxon>Pleosporineae</taxon>
        <taxon>Pleosporaceae</taxon>
        <taxon>Bipolaris</taxon>
    </lineage>
</organism>
<evidence type="ECO:0000313" key="1">
    <source>
        <dbReference type="EMBL" id="KAF5852758.1"/>
    </source>
</evidence>
<comment type="caution">
    <text evidence="1">The sequence shown here is derived from an EMBL/GenBank/DDBJ whole genome shotgun (WGS) entry which is preliminary data.</text>
</comment>
<proteinExistence type="predicted"/>